<dbReference type="PANTHER" id="PTHR16469">
    <property type="entry name" value="UBIQUITIN-ASSOCIATED AND SH3 DOMAIN-CONTAINING BA-RELATED"/>
    <property type="match status" value="1"/>
</dbReference>
<dbReference type="RefSeq" id="WP_394833613.1">
    <property type="nucleotide sequence ID" value="NZ_CP089929.1"/>
</dbReference>
<evidence type="ECO:0000313" key="1">
    <source>
        <dbReference type="EMBL" id="WXB03979.1"/>
    </source>
</evidence>
<sequence length="161" mass="17774">MKLYVMRHGPAEDFAPSGRDDDRVLSVSGRERVRQVARALATHGEAPKVILTSPLVRAVQTAEIVHAECQIGAPLETRRELAMGARALDLVREVSAARRKRVMVVGHQPDLSGLIAELTGLHINVEKAMVVSITVKSEVSPRLRFVLDPKALQFIRTLRTQ</sequence>
<dbReference type="SUPFAM" id="SSF53254">
    <property type="entry name" value="Phosphoglycerate mutase-like"/>
    <property type="match status" value="1"/>
</dbReference>
<protein>
    <submittedName>
        <fullName evidence="1">Phosphohistidine phosphatase SixA</fullName>
    </submittedName>
</protein>
<evidence type="ECO:0000313" key="2">
    <source>
        <dbReference type="Proteomes" id="UP001374803"/>
    </source>
</evidence>
<dbReference type="InterPro" id="IPR051710">
    <property type="entry name" value="Phosphatase_SH3-domain"/>
</dbReference>
<dbReference type="Proteomes" id="UP001374803">
    <property type="component" value="Chromosome"/>
</dbReference>
<dbReference type="InterPro" id="IPR013078">
    <property type="entry name" value="His_Pase_superF_clade-1"/>
</dbReference>
<name>A0ABZ2KZ68_9BACT</name>
<organism evidence="1 2">
    <name type="scientific">Pendulispora rubella</name>
    <dbReference type="NCBI Taxonomy" id="2741070"/>
    <lineage>
        <taxon>Bacteria</taxon>
        <taxon>Pseudomonadati</taxon>
        <taxon>Myxococcota</taxon>
        <taxon>Myxococcia</taxon>
        <taxon>Myxococcales</taxon>
        <taxon>Sorangiineae</taxon>
        <taxon>Pendulisporaceae</taxon>
        <taxon>Pendulispora</taxon>
    </lineage>
</organism>
<dbReference type="Gene3D" id="3.40.50.1240">
    <property type="entry name" value="Phosphoglycerate mutase-like"/>
    <property type="match status" value="1"/>
</dbReference>
<dbReference type="InterPro" id="IPR004449">
    <property type="entry name" value="SixA"/>
</dbReference>
<dbReference type="InterPro" id="IPR029033">
    <property type="entry name" value="His_PPase_superfam"/>
</dbReference>
<proteinExistence type="predicted"/>
<dbReference type="Pfam" id="PF00300">
    <property type="entry name" value="His_Phos_1"/>
    <property type="match status" value="1"/>
</dbReference>
<dbReference type="SMART" id="SM00855">
    <property type="entry name" value="PGAM"/>
    <property type="match status" value="1"/>
</dbReference>
<accession>A0ABZ2KZ68</accession>
<dbReference type="CDD" id="cd07067">
    <property type="entry name" value="HP_PGM_like"/>
    <property type="match status" value="1"/>
</dbReference>
<gene>
    <name evidence="1" type="primary">sixA</name>
    <name evidence="1" type="ORF">LVJ94_44610</name>
</gene>
<dbReference type="PANTHER" id="PTHR16469:SF27">
    <property type="entry name" value="UBIQUITIN-ASSOCIATED AND SH3 DOMAIN-CONTAINING BA-RELATED"/>
    <property type="match status" value="1"/>
</dbReference>
<reference evidence="1" key="1">
    <citation type="submission" date="2021-12" db="EMBL/GenBank/DDBJ databases">
        <title>Discovery of the Pendulisporaceae a myxobacterial family with distinct sporulation behavior and unique specialized metabolism.</title>
        <authorList>
            <person name="Garcia R."/>
            <person name="Popoff A."/>
            <person name="Bader C.D."/>
            <person name="Loehr J."/>
            <person name="Walesch S."/>
            <person name="Walt C."/>
            <person name="Boldt J."/>
            <person name="Bunk B."/>
            <person name="Haeckl F.J.F.P.J."/>
            <person name="Gunesch A.P."/>
            <person name="Birkelbach J."/>
            <person name="Nuebel U."/>
            <person name="Pietschmann T."/>
            <person name="Bach T."/>
            <person name="Mueller R."/>
        </authorList>
    </citation>
    <scope>NUCLEOTIDE SEQUENCE</scope>
    <source>
        <strain evidence="1">MSr11367</strain>
    </source>
</reference>
<dbReference type="NCBIfam" id="TIGR00249">
    <property type="entry name" value="sixA"/>
    <property type="match status" value="1"/>
</dbReference>
<keyword evidence="2" id="KW-1185">Reference proteome</keyword>
<dbReference type="EMBL" id="CP089983">
    <property type="protein sequence ID" value="WXB03979.1"/>
    <property type="molecule type" value="Genomic_DNA"/>
</dbReference>